<keyword evidence="4" id="KW-1185">Reference proteome</keyword>
<comment type="similarity">
    <text evidence="1">Belongs to the LOR family.</text>
</comment>
<evidence type="ECO:0000313" key="3">
    <source>
        <dbReference type="EMBL" id="RDH35019.1"/>
    </source>
</evidence>
<reference evidence="3 4" key="1">
    <citation type="submission" date="2018-07" db="EMBL/GenBank/DDBJ databases">
        <title>The genomes of Aspergillus section Nigri reveals drivers in fungal speciation.</title>
        <authorList>
            <consortium name="DOE Joint Genome Institute"/>
            <person name="Vesth T.C."/>
            <person name="Nybo J."/>
            <person name="Theobald S."/>
            <person name="Brandl J."/>
            <person name="Frisvad J.C."/>
            <person name="Nielsen K.F."/>
            <person name="Lyhne E.K."/>
            <person name="Kogle M.E."/>
            <person name="Kuo A."/>
            <person name="Riley R."/>
            <person name="Clum A."/>
            <person name="Nolan M."/>
            <person name="Lipzen A."/>
            <person name="Salamov A."/>
            <person name="Henrissat B."/>
            <person name="Wiebenga A."/>
            <person name="De vries R.P."/>
            <person name="Grigoriev I.V."/>
            <person name="Mortensen U.H."/>
            <person name="Andersen M.R."/>
            <person name="Baker S.E."/>
        </authorList>
    </citation>
    <scope>NUCLEOTIDE SEQUENCE [LARGE SCALE GENOMIC DNA]</scope>
    <source>
        <strain evidence="3 4">CBS 139.54b</strain>
    </source>
</reference>
<dbReference type="Proteomes" id="UP000253729">
    <property type="component" value="Unassembled WGS sequence"/>
</dbReference>
<evidence type="ECO:0000313" key="4">
    <source>
        <dbReference type="Proteomes" id="UP000253729"/>
    </source>
</evidence>
<dbReference type="EMBL" id="KZ852041">
    <property type="protein sequence ID" value="RDH35019.1"/>
    <property type="molecule type" value="Genomic_DNA"/>
</dbReference>
<dbReference type="AlphaFoldDB" id="A0A3F3Q7D1"/>
<evidence type="ECO:0000256" key="1">
    <source>
        <dbReference type="ARBA" id="ARBA00005437"/>
    </source>
</evidence>
<accession>A0A3F3Q7D1</accession>
<evidence type="ECO:0008006" key="5">
    <source>
        <dbReference type="Google" id="ProtNLM"/>
    </source>
</evidence>
<dbReference type="InterPro" id="IPR007612">
    <property type="entry name" value="LOR"/>
</dbReference>
<organism evidence="3 4">
    <name type="scientific">Aspergillus welwitschiae</name>
    <dbReference type="NCBI Taxonomy" id="1341132"/>
    <lineage>
        <taxon>Eukaryota</taxon>
        <taxon>Fungi</taxon>
        <taxon>Dikarya</taxon>
        <taxon>Ascomycota</taxon>
        <taxon>Pezizomycotina</taxon>
        <taxon>Eurotiomycetes</taxon>
        <taxon>Eurotiomycetidae</taxon>
        <taxon>Eurotiales</taxon>
        <taxon>Aspergillaceae</taxon>
        <taxon>Aspergillus</taxon>
        <taxon>Aspergillus subgen. Circumdati</taxon>
    </lineage>
</organism>
<keyword evidence="2" id="KW-0472">Membrane</keyword>
<evidence type="ECO:0000256" key="2">
    <source>
        <dbReference type="SAM" id="Phobius"/>
    </source>
</evidence>
<feature type="transmembrane region" description="Helical" evidence="2">
    <location>
        <begin position="205"/>
        <end position="226"/>
    </location>
</feature>
<dbReference type="InterPro" id="IPR025659">
    <property type="entry name" value="Tubby-like_C"/>
</dbReference>
<keyword evidence="2" id="KW-1133">Transmembrane helix</keyword>
<gene>
    <name evidence="3" type="ORF">BDQ94DRAFT_140099</name>
</gene>
<dbReference type="Pfam" id="PF04525">
    <property type="entry name" value="LOR"/>
    <property type="match status" value="1"/>
</dbReference>
<dbReference type="InterPro" id="IPR038595">
    <property type="entry name" value="LOR_sf"/>
</dbReference>
<protein>
    <recommendedName>
        <fullName evidence="5">Tubby C-terminal-like domain-containing protein</fullName>
    </recommendedName>
</protein>
<dbReference type="GeneID" id="38133916"/>
<name>A0A3F3Q7D1_9EURO</name>
<keyword evidence="2" id="KW-0812">Transmembrane</keyword>
<proteinExistence type="inferred from homology"/>
<dbReference type="Gene3D" id="2.40.160.200">
    <property type="entry name" value="LURP1-related"/>
    <property type="match status" value="1"/>
</dbReference>
<dbReference type="RefSeq" id="XP_026628041.1">
    <property type="nucleotide sequence ID" value="XM_026765560.1"/>
</dbReference>
<dbReference type="SUPFAM" id="SSF54518">
    <property type="entry name" value="Tubby C-terminal domain-like"/>
    <property type="match status" value="1"/>
</dbReference>
<sequence>MSTAYSQARMQHQFFANPRKPLKSPDRPIALRQGSITNSKTTLVLTPTQGDAHSVAAYKVKSPDDGQTLFTASGWKYNDGACREFRDASGLPLFELHRKISLKSTWYITLPGEAQGGGVTTLATGSPRFAPAFGNFSLKLKNAAATDAKDEAEKEVTLIVERHGRVLQSFDVIDGDRRVAEVCESVRHNDKLALTAGARRGHRPALDIVITSGVDMALIVAIAIIASDSVFGSGSG</sequence>